<dbReference type="SUPFAM" id="SSF56112">
    <property type="entry name" value="Protein kinase-like (PK-like)"/>
    <property type="match status" value="1"/>
</dbReference>
<evidence type="ECO:0000256" key="1">
    <source>
        <dbReference type="ARBA" id="ARBA00012513"/>
    </source>
</evidence>
<dbReference type="Gene3D" id="3.30.200.20">
    <property type="entry name" value="Phosphorylase Kinase, domain 1"/>
    <property type="match status" value="1"/>
</dbReference>
<feature type="domain" description="Protein kinase" evidence="7">
    <location>
        <begin position="57"/>
        <end position="327"/>
    </location>
</feature>
<keyword evidence="4 8" id="KW-0418">Kinase</keyword>
<dbReference type="PROSITE" id="PS50011">
    <property type="entry name" value="PROTEIN_KINASE_DOM"/>
    <property type="match status" value="1"/>
</dbReference>
<evidence type="ECO:0000259" key="7">
    <source>
        <dbReference type="PROSITE" id="PS50011"/>
    </source>
</evidence>
<feature type="compositionally biased region" description="Low complexity" evidence="6">
    <location>
        <begin position="1"/>
        <end position="17"/>
    </location>
</feature>
<keyword evidence="2" id="KW-0808">Transferase</keyword>
<evidence type="ECO:0000256" key="5">
    <source>
        <dbReference type="ARBA" id="ARBA00022840"/>
    </source>
</evidence>
<accession>A0A5J6IAQ1</accession>
<dbReference type="Gene3D" id="1.10.510.10">
    <property type="entry name" value="Transferase(Phosphotransferase) domain 1"/>
    <property type="match status" value="1"/>
</dbReference>
<dbReference type="InterPro" id="IPR008266">
    <property type="entry name" value="Tyr_kinase_AS"/>
</dbReference>
<organism evidence="8 9">
    <name type="scientific">Streptomyces coeruleorubidus</name>
    <dbReference type="NCBI Taxonomy" id="116188"/>
    <lineage>
        <taxon>Bacteria</taxon>
        <taxon>Bacillati</taxon>
        <taxon>Actinomycetota</taxon>
        <taxon>Actinomycetes</taxon>
        <taxon>Kitasatosporales</taxon>
        <taxon>Streptomycetaceae</taxon>
        <taxon>Streptomyces</taxon>
    </lineage>
</organism>
<reference evidence="8 9" key="1">
    <citation type="submission" date="2017-09" db="EMBL/GenBank/DDBJ databases">
        <authorList>
            <person name="Lee N."/>
            <person name="Cho B.-K."/>
        </authorList>
    </citation>
    <scope>NUCLEOTIDE SEQUENCE [LARGE SCALE GENOMIC DNA]</scope>
    <source>
        <strain evidence="8 9">ATCC 13740</strain>
    </source>
</reference>
<keyword evidence="3" id="KW-0547">Nucleotide-binding</keyword>
<evidence type="ECO:0000313" key="9">
    <source>
        <dbReference type="Proteomes" id="UP000326598"/>
    </source>
</evidence>
<protein>
    <recommendedName>
        <fullName evidence="1">non-specific serine/threonine protein kinase</fullName>
        <ecNumber evidence="1">2.7.11.1</ecNumber>
    </recommendedName>
</protein>
<dbReference type="Proteomes" id="UP000326598">
    <property type="component" value="Chromosome"/>
</dbReference>
<dbReference type="GO" id="GO:0005524">
    <property type="term" value="F:ATP binding"/>
    <property type="evidence" value="ECO:0007669"/>
    <property type="project" value="UniProtKB-KW"/>
</dbReference>
<keyword evidence="5" id="KW-0067">ATP-binding</keyword>
<dbReference type="CDD" id="cd14014">
    <property type="entry name" value="STKc_PknB_like"/>
    <property type="match status" value="1"/>
</dbReference>
<dbReference type="GO" id="GO:0004674">
    <property type="term" value="F:protein serine/threonine kinase activity"/>
    <property type="evidence" value="ECO:0007669"/>
    <property type="project" value="UniProtKB-KW"/>
</dbReference>
<evidence type="ECO:0000256" key="2">
    <source>
        <dbReference type="ARBA" id="ARBA00022679"/>
    </source>
</evidence>
<dbReference type="InterPro" id="IPR050660">
    <property type="entry name" value="NEK_Ser/Thr_kinase"/>
</dbReference>
<dbReference type="Pfam" id="PF00069">
    <property type="entry name" value="Pkinase"/>
    <property type="match status" value="1"/>
</dbReference>
<evidence type="ECO:0000313" key="8">
    <source>
        <dbReference type="EMBL" id="QEV28424.1"/>
    </source>
</evidence>
<dbReference type="PROSITE" id="PS00109">
    <property type="entry name" value="PROTEIN_KINASE_TYR"/>
    <property type="match status" value="1"/>
</dbReference>
<dbReference type="PANTHER" id="PTHR43671:SF13">
    <property type="entry name" value="SERINE_THREONINE-PROTEIN KINASE NEK2"/>
    <property type="match status" value="1"/>
</dbReference>
<dbReference type="InterPro" id="IPR011009">
    <property type="entry name" value="Kinase-like_dom_sf"/>
</dbReference>
<sequence length="392" mass="42158">MASRAAAGRTGRSGPATSRVVSPVGKVRGPVLDRTQDTATGVGSALLRQGQRINSALVVDRRLGEGAFAEVYRVRHHILGWQALKLFKHVASLEATSRMLDEARILSTLGHPNIIRVFDAGTVQTSEGVRGYITMEYVAGGSLERLMESHSGVVPVGEVTAVLRQAAEGLAVAHERPHPIVHRDLSLANVLITYDETGLRVKVSDFGLAKETDPGTMAASAQGTVAYMPPEVLRRGKGYGCPGDVWALGTIVYFLLTGHFPYDGGDPVQSFSLERFTRPLQPPRAFNDDVGTELDRLVTDMLRIDPAERPATARAVADRAAGLHAAPGPEAAGTAEPAESAGALVREATSLSRVPGRLGEAADLLEETISRYPLLRERHLTRLMTWRRGVIM</sequence>
<keyword evidence="8" id="KW-0723">Serine/threonine-protein kinase</keyword>
<dbReference type="InterPro" id="IPR000719">
    <property type="entry name" value="Prot_kinase_dom"/>
</dbReference>
<gene>
    <name evidence="8" type="ORF">CP976_32790</name>
</gene>
<feature type="region of interest" description="Disordered" evidence="6">
    <location>
        <begin position="1"/>
        <end position="22"/>
    </location>
</feature>
<dbReference type="EC" id="2.7.11.1" evidence="1"/>
<evidence type="ECO:0000256" key="4">
    <source>
        <dbReference type="ARBA" id="ARBA00022777"/>
    </source>
</evidence>
<dbReference type="KEGG" id="scoe:CP976_32790"/>
<dbReference type="AlphaFoldDB" id="A0A5J6IAQ1"/>
<evidence type="ECO:0000256" key="6">
    <source>
        <dbReference type="SAM" id="MobiDB-lite"/>
    </source>
</evidence>
<evidence type="ECO:0000256" key="3">
    <source>
        <dbReference type="ARBA" id="ARBA00022741"/>
    </source>
</evidence>
<dbReference type="PANTHER" id="PTHR43671">
    <property type="entry name" value="SERINE/THREONINE-PROTEIN KINASE NEK"/>
    <property type="match status" value="1"/>
</dbReference>
<name>A0A5J6IAQ1_STRC4</name>
<dbReference type="EMBL" id="CP023694">
    <property type="protein sequence ID" value="QEV28424.1"/>
    <property type="molecule type" value="Genomic_DNA"/>
</dbReference>
<proteinExistence type="predicted"/>